<accession>A0ABU6A0V3</accession>
<dbReference type="EMBL" id="JAYKLX010000010">
    <property type="protein sequence ID" value="MEB3347741.1"/>
    <property type="molecule type" value="Genomic_DNA"/>
</dbReference>
<dbReference type="RefSeq" id="WP_324181765.1">
    <property type="nucleotide sequence ID" value="NZ_BAABAW010000011.1"/>
</dbReference>
<reference evidence="1 2" key="1">
    <citation type="journal article" date="2013" name="Int. J. Syst. Evol. Microbiol.">
        <title>Aquimarina gracilis sp. nov., isolated from the gut microflora of a mussel, Mytilus coruscus, and emended description of Aquimarina spongiae.</title>
        <authorList>
            <person name="Park S.C."/>
            <person name="Choe H.N."/>
            <person name="Baik K.S."/>
            <person name="Seong C.N."/>
        </authorList>
    </citation>
    <scope>NUCLEOTIDE SEQUENCE [LARGE SCALE GENOMIC DNA]</scope>
    <source>
        <strain evidence="1 2">PSC32</strain>
    </source>
</reference>
<proteinExistence type="predicted"/>
<sequence>MKKIGFILVLLVGVASCDSEINITPPTILFDNETPEAYDTLSLRVVEYADIDGSQITPDYYKWSILDKNDIIISSDFDDSPTVEWTPNRGGYYIIQVTVGYDGNKSITAVRDITVTESARSFQKRLTGTWTGTGEQKRFDGKKWKVDLTFESNGYYSGLSSPIESGGYSPQGPFYNEYYLIIDPDRPQGPDTGNPIGQQASEEVPCREFLIDKIIDNKGYGSSLSISFETELLGDPDSYTYSCLDYYDIKELVFSDDDTVVSFLLTDNNDSVDEWILKYTLTRN</sequence>
<comment type="caution">
    <text evidence="1">The sequence shown here is derived from an EMBL/GenBank/DDBJ whole genome shotgun (WGS) entry which is preliminary data.</text>
</comment>
<protein>
    <recommendedName>
        <fullName evidence="3">PKD domain-containing protein</fullName>
    </recommendedName>
</protein>
<dbReference type="PROSITE" id="PS51257">
    <property type="entry name" value="PROKAR_LIPOPROTEIN"/>
    <property type="match status" value="1"/>
</dbReference>
<organism evidence="1 2">
    <name type="scientific">Aquimarina gracilis</name>
    <dbReference type="NCBI Taxonomy" id="874422"/>
    <lineage>
        <taxon>Bacteria</taxon>
        <taxon>Pseudomonadati</taxon>
        <taxon>Bacteroidota</taxon>
        <taxon>Flavobacteriia</taxon>
        <taxon>Flavobacteriales</taxon>
        <taxon>Flavobacteriaceae</taxon>
        <taxon>Aquimarina</taxon>
    </lineage>
</organism>
<gene>
    <name evidence="1" type="ORF">U6A24_19850</name>
</gene>
<keyword evidence="2" id="KW-1185">Reference proteome</keyword>
<name>A0ABU6A0V3_9FLAO</name>
<dbReference type="Proteomes" id="UP001327027">
    <property type="component" value="Unassembled WGS sequence"/>
</dbReference>
<evidence type="ECO:0000313" key="2">
    <source>
        <dbReference type="Proteomes" id="UP001327027"/>
    </source>
</evidence>
<evidence type="ECO:0000313" key="1">
    <source>
        <dbReference type="EMBL" id="MEB3347741.1"/>
    </source>
</evidence>
<evidence type="ECO:0008006" key="3">
    <source>
        <dbReference type="Google" id="ProtNLM"/>
    </source>
</evidence>